<dbReference type="PROSITE" id="PS50879">
    <property type="entry name" value="RNASE_H_1"/>
    <property type="match status" value="1"/>
</dbReference>
<dbReference type="Gene3D" id="3.30.420.10">
    <property type="entry name" value="Ribonuclease H-like superfamily/Ribonuclease H"/>
    <property type="match status" value="1"/>
</dbReference>
<dbReference type="Pfam" id="PF13456">
    <property type="entry name" value="RVT_3"/>
    <property type="match status" value="1"/>
</dbReference>
<evidence type="ECO:0000313" key="2">
    <source>
        <dbReference type="EMBL" id="MFC7299050.1"/>
    </source>
</evidence>
<organism evidence="2 3">
    <name type="scientific">Herminiimonas aquatilis</name>
    <dbReference type="NCBI Taxonomy" id="345342"/>
    <lineage>
        <taxon>Bacteria</taxon>
        <taxon>Pseudomonadati</taxon>
        <taxon>Pseudomonadota</taxon>
        <taxon>Betaproteobacteria</taxon>
        <taxon>Burkholderiales</taxon>
        <taxon>Oxalobacteraceae</taxon>
        <taxon>Herminiimonas</taxon>
    </lineage>
</organism>
<reference evidence="3" key="1">
    <citation type="journal article" date="2019" name="Int. J. Syst. Evol. Microbiol.">
        <title>The Global Catalogue of Microorganisms (GCM) 10K type strain sequencing project: providing services to taxonomists for standard genome sequencing and annotation.</title>
        <authorList>
            <consortium name="The Broad Institute Genomics Platform"/>
            <consortium name="The Broad Institute Genome Sequencing Center for Infectious Disease"/>
            <person name="Wu L."/>
            <person name="Ma J."/>
        </authorList>
    </citation>
    <scope>NUCLEOTIDE SEQUENCE [LARGE SCALE GENOMIC DNA]</scope>
    <source>
        <strain evidence="3">CCUG 36956</strain>
    </source>
</reference>
<protein>
    <submittedName>
        <fullName evidence="2">Reverse transcriptase-like protein</fullName>
    </submittedName>
</protein>
<dbReference type="PANTHER" id="PTHR47723">
    <property type="entry name" value="OS05G0353850 PROTEIN"/>
    <property type="match status" value="1"/>
</dbReference>
<comment type="caution">
    <text evidence="2">The sequence shown here is derived from an EMBL/GenBank/DDBJ whole genome shotgun (WGS) entry which is preliminary data.</text>
</comment>
<proteinExistence type="predicted"/>
<sequence length="231" mass="25242">MPAIQPLPYMPSYADLIEVAYKKERVSGRRMARQLGISEEHGLKKVMEKIAGAQPLHIFIDQRRQEAADAAAKIVTRKQEKANARIAATAMPDPNAWLAWFDGASHPNPGRMGIGGLLKNPQGELVASISFSAGQGDSSEAEYLALLAVLQAAVDASPHKLIVYGDSRVVLDDVQSKTRGAPILSSHRTHARQLMAQLHDVRFIWIPRRKNDVADALSQQAVILPSSYVPP</sequence>
<dbReference type="PANTHER" id="PTHR47723:SF19">
    <property type="entry name" value="POLYNUCLEOTIDYL TRANSFERASE, RIBONUCLEASE H-LIKE SUPERFAMILY PROTEIN"/>
    <property type="match status" value="1"/>
</dbReference>
<evidence type="ECO:0000259" key="1">
    <source>
        <dbReference type="PROSITE" id="PS50879"/>
    </source>
</evidence>
<name>A0ABW2J6B1_9BURK</name>
<dbReference type="InterPro" id="IPR012337">
    <property type="entry name" value="RNaseH-like_sf"/>
</dbReference>
<dbReference type="InterPro" id="IPR036397">
    <property type="entry name" value="RNaseH_sf"/>
</dbReference>
<accession>A0ABW2J6B1</accession>
<feature type="domain" description="RNase H type-1" evidence="1">
    <location>
        <begin position="93"/>
        <end position="227"/>
    </location>
</feature>
<dbReference type="InterPro" id="IPR002156">
    <property type="entry name" value="RNaseH_domain"/>
</dbReference>
<dbReference type="EMBL" id="JBHTCC010000002">
    <property type="protein sequence ID" value="MFC7299050.1"/>
    <property type="molecule type" value="Genomic_DNA"/>
</dbReference>
<keyword evidence="3" id="KW-1185">Reference proteome</keyword>
<evidence type="ECO:0000313" key="3">
    <source>
        <dbReference type="Proteomes" id="UP001596379"/>
    </source>
</evidence>
<gene>
    <name evidence="2" type="ORF">ACFQO0_11455</name>
</gene>
<dbReference type="Proteomes" id="UP001596379">
    <property type="component" value="Unassembled WGS sequence"/>
</dbReference>
<dbReference type="InterPro" id="IPR053151">
    <property type="entry name" value="RNase_H-like"/>
</dbReference>
<dbReference type="RefSeq" id="WP_382234718.1">
    <property type="nucleotide sequence ID" value="NZ_JBHTCC010000002.1"/>
</dbReference>
<dbReference type="SUPFAM" id="SSF53098">
    <property type="entry name" value="Ribonuclease H-like"/>
    <property type="match status" value="1"/>
</dbReference>